<comment type="caution">
    <text evidence="2">The sequence shown here is derived from an EMBL/GenBank/DDBJ whole genome shotgun (WGS) entry which is preliminary data.</text>
</comment>
<evidence type="ECO:0000259" key="1">
    <source>
        <dbReference type="SMART" id="SM00966"/>
    </source>
</evidence>
<dbReference type="Pfam" id="PF04014">
    <property type="entry name" value="MazE_antitoxin"/>
    <property type="match status" value="1"/>
</dbReference>
<organism evidence="2 3">
    <name type="scientific">[Phormidium ambiguum] IAM M-71</name>
    <dbReference type="NCBI Taxonomy" id="454136"/>
    <lineage>
        <taxon>Bacteria</taxon>
        <taxon>Bacillati</taxon>
        <taxon>Cyanobacteriota</taxon>
        <taxon>Cyanophyceae</taxon>
        <taxon>Oscillatoriophycideae</taxon>
        <taxon>Aerosakkonematales</taxon>
        <taxon>Aerosakkonemataceae</taxon>
        <taxon>Floridanema</taxon>
    </lineage>
</organism>
<sequence>MEKTQLSAEGKVLIPQSLREAHQWKSGQELIAINIGDGILLKPKKPFPETSLPDVSGCLKYQGLPKTLEDMENAIAQGIKELWHDRG</sequence>
<reference evidence="2 3" key="1">
    <citation type="submission" date="2016-11" db="EMBL/GenBank/DDBJ databases">
        <title>Draft Genome Sequences of Nine Cyanobacterial Strains from Diverse Habitats.</title>
        <authorList>
            <person name="Zhu T."/>
            <person name="Hou S."/>
            <person name="Lu X."/>
            <person name="Hess W.R."/>
        </authorList>
    </citation>
    <scope>NUCLEOTIDE SEQUENCE [LARGE SCALE GENOMIC DNA]</scope>
    <source>
        <strain evidence="2 3">IAM M-71</strain>
    </source>
</reference>
<feature type="domain" description="SpoVT-AbrB" evidence="1">
    <location>
        <begin position="4"/>
        <end position="49"/>
    </location>
</feature>
<dbReference type="InterPro" id="IPR037914">
    <property type="entry name" value="SpoVT-AbrB_sf"/>
</dbReference>
<name>A0A1U7IJI7_9CYAN</name>
<evidence type="ECO:0000313" key="3">
    <source>
        <dbReference type="Proteomes" id="UP000185860"/>
    </source>
</evidence>
<dbReference type="STRING" id="454136.NIES2119_14015"/>
<protein>
    <submittedName>
        <fullName evidence="2">AbrB family transcriptional regulator</fullName>
    </submittedName>
</protein>
<proteinExistence type="predicted"/>
<dbReference type="OrthoDB" id="9811597at2"/>
<dbReference type="InterPro" id="IPR007159">
    <property type="entry name" value="SpoVT-AbrB_dom"/>
</dbReference>
<gene>
    <name evidence="2" type="ORF">NIES2119_14015</name>
</gene>
<evidence type="ECO:0000313" key="2">
    <source>
        <dbReference type="EMBL" id="OKH37357.1"/>
    </source>
</evidence>
<dbReference type="EMBL" id="MRCE01000012">
    <property type="protein sequence ID" value="OKH37357.1"/>
    <property type="molecule type" value="Genomic_DNA"/>
</dbReference>
<accession>A0A1U7IJI7</accession>
<dbReference type="AlphaFoldDB" id="A0A1U7IJI7"/>
<dbReference type="SUPFAM" id="SSF89447">
    <property type="entry name" value="AbrB/MazE/MraZ-like"/>
    <property type="match status" value="1"/>
</dbReference>
<dbReference type="GO" id="GO:0003677">
    <property type="term" value="F:DNA binding"/>
    <property type="evidence" value="ECO:0007669"/>
    <property type="project" value="InterPro"/>
</dbReference>
<dbReference type="Proteomes" id="UP000185860">
    <property type="component" value="Unassembled WGS sequence"/>
</dbReference>
<dbReference type="SMART" id="SM00966">
    <property type="entry name" value="SpoVT_AbrB"/>
    <property type="match status" value="1"/>
</dbReference>
<dbReference type="RefSeq" id="WP_073594106.1">
    <property type="nucleotide sequence ID" value="NZ_MRCE01000012.1"/>
</dbReference>